<dbReference type="EMBL" id="GBRH01265286">
    <property type="protein sequence ID" value="JAD32609.1"/>
    <property type="molecule type" value="Transcribed_RNA"/>
</dbReference>
<protein>
    <submittedName>
        <fullName evidence="1">Uncharacterized protein</fullName>
    </submittedName>
</protein>
<reference evidence="1" key="2">
    <citation type="journal article" date="2015" name="Data Brief">
        <title>Shoot transcriptome of the giant reed, Arundo donax.</title>
        <authorList>
            <person name="Barrero R.A."/>
            <person name="Guerrero F.D."/>
            <person name="Moolhuijzen P."/>
            <person name="Goolsby J.A."/>
            <person name="Tidwell J."/>
            <person name="Bellgard S.E."/>
            <person name="Bellgard M.I."/>
        </authorList>
    </citation>
    <scope>NUCLEOTIDE SEQUENCE</scope>
    <source>
        <tissue evidence="1">Shoot tissue taken approximately 20 cm above the soil surface</tissue>
    </source>
</reference>
<dbReference type="AlphaFoldDB" id="A0A0A8YZR8"/>
<reference evidence="1" key="1">
    <citation type="submission" date="2014-09" db="EMBL/GenBank/DDBJ databases">
        <authorList>
            <person name="Magalhaes I.L.F."/>
            <person name="Oliveira U."/>
            <person name="Santos F.R."/>
            <person name="Vidigal T.H.D.A."/>
            <person name="Brescovit A.D."/>
            <person name="Santos A.J."/>
        </authorList>
    </citation>
    <scope>NUCLEOTIDE SEQUENCE</scope>
    <source>
        <tissue evidence="1">Shoot tissue taken approximately 20 cm above the soil surface</tissue>
    </source>
</reference>
<accession>A0A0A8YZR8</accession>
<proteinExistence type="predicted"/>
<evidence type="ECO:0000313" key="1">
    <source>
        <dbReference type="EMBL" id="JAD32609.1"/>
    </source>
</evidence>
<organism evidence="1">
    <name type="scientific">Arundo donax</name>
    <name type="common">Giant reed</name>
    <name type="synonym">Donax arundinaceus</name>
    <dbReference type="NCBI Taxonomy" id="35708"/>
    <lineage>
        <taxon>Eukaryota</taxon>
        <taxon>Viridiplantae</taxon>
        <taxon>Streptophyta</taxon>
        <taxon>Embryophyta</taxon>
        <taxon>Tracheophyta</taxon>
        <taxon>Spermatophyta</taxon>
        <taxon>Magnoliopsida</taxon>
        <taxon>Liliopsida</taxon>
        <taxon>Poales</taxon>
        <taxon>Poaceae</taxon>
        <taxon>PACMAD clade</taxon>
        <taxon>Arundinoideae</taxon>
        <taxon>Arundineae</taxon>
        <taxon>Arundo</taxon>
    </lineage>
</organism>
<sequence>MCPKRIGGHARVRAYFYLSELRPFLNCLD</sequence>
<name>A0A0A8YZR8_ARUDO</name>